<dbReference type="InterPro" id="IPR025714">
    <property type="entry name" value="Methyltranfer_dom"/>
</dbReference>
<keyword evidence="2" id="KW-0489">Methyltransferase</keyword>
<organism evidence="5 6">
    <name type="scientific">Taphrina deformans (strain PYCC 5710 / ATCC 11124 / CBS 356.35 / IMI 108563 / JCM 9778 / NBRC 8474)</name>
    <name type="common">Peach leaf curl fungus</name>
    <name type="synonym">Lalaria deformans</name>
    <dbReference type="NCBI Taxonomy" id="1097556"/>
    <lineage>
        <taxon>Eukaryota</taxon>
        <taxon>Fungi</taxon>
        <taxon>Dikarya</taxon>
        <taxon>Ascomycota</taxon>
        <taxon>Taphrinomycotina</taxon>
        <taxon>Taphrinomycetes</taxon>
        <taxon>Taphrinales</taxon>
        <taxon>Taphrinaceae</taxon>
        <taxon>Taphrina</taxon>
    </lineage>
</organism>
<dbReference type="Pfam" id="PF13847">
    <property type="entry name" value="Methyltransf_31"/>
    <property type="match status" value="1"/>
</dbReference>
<evidence type="ECO:0000256" key="1">
    <source>
        <dbReference type="ARBA" id="ARBA00008361"/>
    </source>
</evidence>
<dbReference type="Proteomes" id="UP000013776">
    <property type="component" value="Unassembled WGS sequence"/>
</dbReference>
<dbReference type="InterPro" id="IPR029063">
    <property type="entry name" value="SAM-dependent_MTases_sf"/>
</dbReference>
<dbReference type="PANTHER" id="PTHR12176">
    <property type="entry name" value="SAM-DEPENDENT METHYLTRANSFERASE SUPERFAMILY PROTEIN"/>
    <property type="match status" value="1"/>
</dbReference>
<dbReference type="PANTHER" id="PTHR12176:SF84">
    <property type="entry name" value="METHYLTRANSFERASE DOMAIN-CONTAINING PROTEIN"/>
    <property type="match status" value="1"/>
</dbReference>
<sequence>MTDFDTAAYWRQRFENESSFEWLISSEQFMPFLQGFLKTGSTVLNLGSGSSDLHVHLRRQGFVTTSVDFVESAIQHGKALEETVFGNVTTDYLVADATQLPSFERKFDLVVDKSTADAISCGPHLSHLMRSVHASICPEGSWICCSYSADRFAEIPTEMALFEVSVLGKVPLSKSNPFDPDIWTWIYLLKPL</sequence>
<dbReference type="GO" id="GO:0032259">
    <property type="term" value="P:methylation"/>
    <property type="evidence" value="ECO:0007669"/>
    <property type="project" value="UniProtKB-KW"/>
</dbReference>
<protein>
    <recommendedName>
        <fullName evidence="4">Methyltransferase domain-containing protein</fullName>
    </recommendedName>
</protein>
<dbReference type="SUPFAM" id="SSF53335">
    <property type="entry name" value="S-adenosyl-L-methionine-dependent methyltransferases"/>
    <property type="match status" value="1"/>
</dbReference>
<accession>R4XLQ1</accession>
<keyword evidence="3" id="KW-0808">Transferase</keyword>
<name>R4XLQ1_TAPDE</name>
<evidence type="ECO:0000256" key="2">
    <source>
        <dbReference type="ARBA" id="ARBA00022603"/>
    </source>
</evidence>
<evidence type="ECO:0000313" key="6">
    <source>
        <dbReference type="Proteomes" id="UP000013776"/>
    </source>
</evidence>
<dbReference type="VEuPathDB" id="FungiDB:TAPDE_004632"/>
<feature type="domain" description="Methyltransferase" evidence="4">
    <location>
        <begin position="38"/>
        <end position="148"/>
    </location>
</feature>
<dbReference type="GO" id="GO:0008168">
    <property type="term" value="F:methyltransferase activity"/>
    <property type="evidence" value="ECO:0007669"/>
    <property type="project" value="UniProtKB-KW"/>
</dbReference>
<comment type="caution">
    <text evidence="5">The sequence shown here is derived from an EMBL/GenBank/DDBJ whole genome shotgun (WGS) entry which is preliminary data.</text>
</comment>
<reference evidence="5 6" key="1">
    <citation type="journal article" date="2013" name="MBio">
        <title>Genome sequencing of the plant pathogen Taphrina deformans, the causal agent of peach leaf curl.</title>
        <authorList>
            <person name="Cisse O.H."/>
            <person name="Almeida J.M.G.C.F."/>
            <person name="Fonseca A."/>
            <person name="Kumar A.A."/>
            <person name="Salojaervi J."/>
            <person name="Overmyer K."/>
            <person name="Hauser P.M."/>
            <person name="Pagni M."/>
        </authorList>
    </citation>
    <scope>NUCLEOTIDE SEQUENCE [LARGE SCALE GENOMIC DNA]</scope>
    <source>
        <strain evidence="6">PYCC 5710 / ATCC 11124 / CBS 356.35 / IMI 108563 / JCM 9778 / NBRC 8474</strain>
    </source>
</reference>
<evidence type="ECO:0000259" key="4">
    <source>
        <dbReference type="Pfam" id="PF13847"/>
    </source>
</evidence>
<dbReference type="OrthoDB" id="411785at2759"/>
<dbReference type="InterPro" id="IPR051419">
    <property type="entry name" value="Lys/N-term_MeTrsfase_sf"/>
</dbReference>
<dbReference type="AlphaFoldDB" id="R4XLQ1"/>
<comment type="similarity">
    <text evidence="1">Belongs to the methyltransferase superfamily.</text>
</comment>
<gene>
    <name evidence="5" type="ORF">TAPDE_004632</name>
</gene>
<dbReference type="Gene3D" id="3.40.50.150">
    <property type="entry name" value="Vaccinia Virus protein VP39"/>
    <property type="match status" value="1"/>
</dbReference>
<dbReference type="EMBL" id="CAHR02000214">
    <property type="protein sequence ID" value="CCG84225.1"/>
    <property type="molecule type" value="Genomic_DNA"/>
</dbReference>
<proteinExistence type="inferred from homology"/>
<keyword evidence="6" id="KW-1185">Reference proteome</keyword>
<evidence type="ECO:0000256" key="3">
    <source>
        <dbReference type="ARBA" id="ARBA00022679"/>
    </source>
</evidence>
<evidence type="ECO:0000313" key="5">
    <source>
        <dbReference type="EMBL" id="CCG84225.1"/>
    </source>
</evidence>
<dbReference type="eggNOG" id="ENOG502S12X">
    <property type="taxonomic scope" value="Eukaryota"/>
</dbReference>